<feature type="chain" id="PRO_5008408651" evidence="1">
    <location>
        <begin position="28"/>
        <end position="70"/>
    </location>
</feature>
<dbReference type="GeneTree" id="ENSGT00940000159136"/>
<accession>A0A1B0GU82</accession>
<dbReference type="OpenTargets" id="ENSG00000022355"/>
<reference evidence="2 3" key="3">
    <citation type="journal article" date="2004" name="Nature">
        <title>Finishing the euchromatic sequence of the human genome.</title>
        <authorList>
            <consortium name="International Human Genome Sequencing Consortium"/>
        </authorList>
    </citation>
    <scope>NUCLEOTIDE SEQUENCE [LARGE SCALE GENOMIC DNA]</scope>
</reference>
<evidence type="ECO:0000313" key="3">
    <source>
        <dbReference type="Proteomes" id="UP000005640"/>
    </source>
</evidence>
<proteinExistence type="predicted"/>
<gene>
    <name evidence="2" type="primary">GABRA1</name>
</gene>
<evidence type="ECO:0000256" key="1">
    <source>
        <dbReference type="SAM" id="SignalP"/>
    </source>
</evidence>
<reference evidence="2 3" key="2">
    <citation type="journal article" date="2004" name="Nature">
        <title>The DNA sequence and comparative analysis of human chromosome 5.</title>
        <authorList>
            <person name="Schmutz J."/>
            <person name="Martin J."/>
            <person name="Terry A."/>
            <person name="Couronne O."/>
            <person name="Grimwood J."/>
            <person name="Lowry S."/>
            <person name="Gordon L.A."/>
            <person name="Scott D."/>
            <person name="Xie G."/>
            <person name="Huang W."/>
            <person name="Hellsten U."/>
            <person name="Tran-Gyamfi M."/>
            <person name="She X."/>
            <person name="Prabhakar S."/>
            <person name="Aerts A."/>
            <person name="Altherr M."/>
            <person name="Bajorek E."/>
            <person name="Black S."/>
            <person name="Branscomb E."/>
            <person name="Caoile C."/>
            <person name="Challacombe J.F."/>
            <person name="Chan Y.M."/>
            <person name="Denys M."/>
            <person name="Detter J.C."/>
            <person name="Escobar J."/>
            <person name="Flowers D."/>
            <person name="Fotopulos D."/>
            <person name="Glavina T."/>
            <person name="Gomez M."/>
            <person name="Gonzales E."/>
            <person name="Goodstein D."/>
            <person name="Grigoriev I."/>
            <person name="Groza M."/>
            <person name="Hammon N."/>
            <person name="Hawkins T."/>
            <person name="Haydu L."/>
            <person name="Israni S."/>
            <person name="Jett J."/>
            <person name="Kadner K."/>
            <person name="Kimball H."/>
            <person name="Kobayashi A."/>
            <person name="Lopez F."/>
            <person name="Lou Y."/>
            <person name="Martinez D."/>
            <person name="Medina C."/>
            <person name="Morgan J."/>
            <person name="Nandkeshwar R."/>
            <person name="Noonan J.P."/>
            <person name="Pitluck S."/>
            <person name="Pollard M."/>
            <person name="Predki P."/>
            <person name="Priest J."/>
            <person name="Ramirez L."/>
            <person name="Retterer J."/>
            <person name="Rodriguez A."/>
            <person name="Rogers S."/>
            <person name="Salamov A."/>
            <person name="Salazar A."/>
            <person name="Thayer N."/>
            <person name="Tice H."/>
            <person name="Tsai M."/>
            <person name="Ustaszewska A."/>
            <person name="Vo N."/>
            <person name="Wheeler J."/>
            <person name="Wu K."/>
            <person name="Yang J."/>
            <person name="Dickson M."/>
            <person name="Cheng J.F."/>
            <person name="Eichler E.E."/>
            <person name="Olsen A."/>
            <person name="Pennacchio L.A."/>
            <person name="Rokhsar D.S."/>
            <person name="Richardson P."/>
            <person name="Lucas S.M."/>
            <person name="Myers R.M."/>
            <person name="Rubin E.M."/>
        </authorList>
    </citation>
    <scope>NUCLEOTIDE SEQUENCE [LARGE SCALE GENOMIC DNA]</scope>
</reference>
<reference evidence="2" key="5">
    <citation type="submission" date="2025-09" db="UniProtKB">
        <authorList>
            <consortium name="Ensembl"/>
        </authorList>
    </citation>
    <scope>IDENTIFICATION</scope>
</reference>
<keyword evidence="1" id="KW-0732">Signal</keyword>
<dbReference type="Bgee" id="ENSG00000022355">
    <property type="expression patterns" value="Expressed in lateral nuclear group of thalamus and 105 other cell types or tissues"/>
</dbReference>
<dbReference type="EMBL" id="AC021079">
    <property type="status" value="NOT_ANNOTATED_CDS"/>
    <property type="molecule type" value="Genomic_DNA"/>
</dbReference>
<keyword evidence="3" id="KW-1185">Reference proteome</keyword>
<dbReference type="VEuPathDB" id="HostDB:ENSG00000022355"/>
<name>A0A1B0GU82_HUMAN</name>
<protein>
    <submittedName>
        <fullName evidence="2">Gamma-aminobutyric acid type A receptor subunit alpha1</fullName>
    </submittedName>
</protein>
<dbReference type="Proteomes" id="UP000005640">
    <property type="component" value="Chromosome 5"/>
</dbReference>
<dbReference type="OrthoDB" id="203862at2759"/>
<reference evidence="2 3" key="1">
    <citation type="journal article" date="2001" name="Nature">
        <title>Initial sequencing and analysis of the human genome.</title>
        <authorList>
            <consortium name="International Human Genome Sequencing Consortium"/>
            <person name="Lander E.S."/>
            <person name="Linton L.M."/>
            <person name="Birren B."/>
            <person name="Nusbaum C."/>
            <person name="Zody M.C."/>
            <person name="Baldwin J."/>
            <person name="Devon K."/>
            <person name="Dewar K."/>
            <person name="Doyle M."/>
            <person name="FitzHugh W."/>
            <person name="Funke R."/>
            <person name="Gage D."/>
            <person name="Harris K."/>
            <person name="Heaford A."/>
            <person name="Howland J."/>
            <person name="Kann L."/>
            <person name="Lehoczky J."/>
            <person name="LeVine R."/>
            <person name="McEwan P."/>
            <person name="McKernan K."/>
            <person name="Meldrim J."/>
            <person name="Mesirov J.P."/>
            <person name="Miranda C."/>
            <person name="Morris W."/>
            <person name="Naylor J."/>
            <person name="Raymond C."/>
            <person name="Rosetti M."/>
            <person name="Santos R."/>
            <person name="Sheridan A."/>
            <person name="Sougnez C."/>
            <person name="Stange-Thomann N."/>
            <person name="Stojanovic N."/>
            <person name="Subramanian A."/>
            <person name="Wyman D."/>
            <person name="Rogers J."/>
            <person name="Sulston J."/>
            <person name="Ainscough R."/>
            <person name="Beck S."/>
            <person name="Bentley D."/>
            <person name="Burton J."/>
            <person name="Clee C."/>
            <person name="Carter N."/>
            <person name="Coulson A."/>
            <person name="Deadman R."/>
            <person name="Deloukas P."/>
            <person name="Dunham A."/>
            <person name="Dunham I."/>
            <person name="Durbin R."/>
            <person name="French L."/>
            <person name="Grafham D."/>
            <person name="Gregory S."/>
            <person name="Hubbard T."/>
            <person name="Humphray S."/>
            <person name="Hunt A."/>
            <person name="Jones M."/>
            <person name="Lloyd C."/>
            <person name="McMurray A."/>
            <person name="Matthews L."/>
            <person name="Mercer S."/>
            <person name="Milne S."/>
            <person name="Mullikin J.C."/>
            <person name="Mungall A."/>
            <person name="Plumb R."/>
            <person name="Ross M."/>
            <person name="Shownkeen R."/>
            <person name="Sims S."/>
            <person name="Waterston R.H."/>
            <person name="Wilson R.K."/>
            <person name="Hillier L.W."/>
            <person name="McPherson J.D."/>
            <person name="Marra M.A."/>
            <person name="Mardis E.R."/>
            <person name="Fulton L.A."/>
            <person name="Chinwalla A.T."/>
            <person name="Pepin K.H."/>
            <person name="Gish W.R."/>
            <person name="Chissoe S.L."/>
            <person name="Wendl M.C."/>
            <person name="Delehaunty K.D."/>
            <person name="Miner T.L."/>
            <person name="Delehaunty A."/>
            <person name="Kramer J.B."/>
            <person name="Cook L.L."/>
            <person name="Fulton R.S."/>
            <person name="Johnson D.L."/>
            <person name="Minx P.J."/>
            <person name="Clifton S.W."/>
            <person name="Hawkins T."/>
            <person name="Branscomb E."/>
            <person name="Predki P."/>
            <person name="Richardson P."/>
            <person name="Wenning S."/>
            <person name="Slezak T."/>
            <person name="Doggett N."/>
            <person name="Cheng J.F."/>
            <person name="Olsen A."/>
            <person name="Lucas S."/>
            <person name="Elkin C."/>
            <person name="Uberbacher E."/>
            <person name="Frazier M."/>
            <person name="Gibbs R.A."/>
            <person name="Muzny D.M."/>
            <person name="Scherer S.E."/>
            <person name="Bouck J.B."/>
            <person name="Sodergren E.J."/>
            <person name="Worley K.C."/>
            <person name="Rives C.M."/>
            <person name="Gorrell J.H."/>
            <person name="Metzker M.L."/>
            <person name="Naylor S.L."/>
            <person name="Kucherlapati R.S."/>
            <person name="Nelson D.L."/>
            <person name="Weinstock G.M."/>
            <person name="Sakaki Y."/>
            <person name="Fujiyama A."/>
            <person name="Hattori M."/>
            <person name="Yada T."/>
            <person name="Toyoda A."/>
            <person name="Itoh T."/>
            <person name="Kawagoe C."/>
            <person name="Watanabe H."/>
            <person name="Totoki Y."/>
            <person name="Taylor T."/>
            <person name="Weissenbach J."/>
            <person name="Heilig R."/>
            <person name="Saurin W."/>
            <person name="Artiguenave F."/>
            <person name="Brottier P."/>
            <person name="Bruls T."/>
            <person name="Pelletier E."/>
            <person name="Robert C."/>
            <person name="Wincker P."/>
            <person name="Smith D.R."/>
            <person name="Doucette-Stamm L."/>
            <person name="Rubenfield M."/>
            <person name="Weinstock K."/>
            <person name="Lee H.M."/>
            <person name="Dubois J."/>
            <person name="Rosenthal A."/>
            <person name="Platzer M."/>
            <person name="Nyakatura G."/>
            <person name="Taudien S."/>
            <person name="Rump A."/>
            <person name="Yang H."/>
            <person name="Yu J."/>
            <person name="Wang J."/>
            <person name="Huang G."/>
            <person name="Gu J."/>
            <person name="Hood L."/>
            <person name="Rowen L."/>
            <person name="Madan A."/>
            <person name="Qin S."/>
            <person name="Davis R.W."/>
            <person name="Federspiel N.A."/>
            <person name="Abola A.P."/>
            <person name="Proctor M.J."/>
            <person name="Myers R.M."/>
            <person name="Schmutz J."/>
            <person name="Dickson M."/>
            <person name="Grimwood J."/>
            <person name="Cox D.R."/>
            <person name="Olson M.V."/>
            <person name="Kaul R."/>
            <person name="Raymond C."/>
            <person name="Shimizu N."/>
            <person name="Kawasaki K."/>
            <person name="Minoshima S."/>
            <person name="Evans G.A."/>
            <person name="Athanasiou M."/>
            <person name="Schultz R."/>
            <person name="Roe B.A."/>
            <person name="Chen F."/>
            <person name="Pan H."/>
            <person name="Ramser J."/>
            <person name="Lehrach H."/>
            <person name="Reinhardt R."/>
            <person name="McCombie W.R."/>
            <person name="de la Bastide M."/>
            <person name="Dedhia N."/>
            <person name="Blocker H."/>
            <person name="Hornischer K."/>
            <person name="Nordsiek G."/>
            <person name="Agarwala R."/>
            <person name="Aravind L."/>
            <person name="Bailey J.A."/>
            <person name="Bateman A."/>
            <person name="Batzoglou S."/>
            <person name="Birney E."/>
            <person name="Bork P."/>
            <person name="Brown D.G."/>
            <person name="Burge C.B."/>
            <person name="Cerutti L."/>
            <person name="Chen H.C."/>
            <person name="Church D."/>
            <person name="Clamp M."/>
            <person name="Copley R.R."/>
            <person name="Doerks T."/>
            <person name="Eddy S.R."/>
            <person name="Eichler E.E."/>
            <person name="Furey T.S."/>
            <person name="Galagan J."/>
            <person name="Gilbert J.G."/>
            <person name="Harmon C."/>
            <person name="Hayashizaki Y."/>
            <person name="Haussler D."/>
            <person name="Hermjakob H."/>
            <person name="Hokamp K."/>
            <person name="Jang W."/>
            <person name="Johnson L.S."/>
            <person name="Jones T.A."/>
            <person name="Kasif S."/>
            <person name="Kaspryzk A."/>
            <person name="Kennedy S."/>
            <person name="Kent W.J."/>
            <person name="Kitts P."/>
            <person name="Koonin E.V."/>
            <person name="Korf I."/>
            <person name="Kulp D."/>
            <person name="Lancet D."/>
            <person name="Lowe T.M."/>
            <person name="McLysaght A."/>
            <person name="Mikkelsen T."/>
            <person name="Moran J.V."/>
            <person name="Mulder N."/>
            <person name="Pollara V.J."/>
            <person name="Ponting C.P."/>
            <person name="Schuler G."/>
            <person name="Schultz J."/>
            <person name="Slater G."/>
            <person name="Smit A.F."/>
            <person name="Stupka E."/>
            <person name="Szustakowski J."/>
            <person name="Thierry-Mieg D."/>
            <person name="Thierry-Mieg J."/>
            <person name="Wagner L."/>
            <person name="Wallis J."/>
            <person name="Wheeler R."/>
            <person name="Williams A."/>
            <person name="Wolf Y.I."/>
            <person name="Wolfe K.H."/>
            <person name="Yang S.P."/>
            <person name="Yeh R.F."/>
            <person name="Collins F."/>
            <person name="Guyer M.S."/>
            <person name="Peterson J."/>
            <person name="Felsenfeld A."/>
            <person name="Wetterstrand K.A."/>
            <person name="Patrinos A."/>
            <person name="Morgan M.J."/>
            <person name="de Jong P."/>
            <person name="Catanese J.J."/>
            <person name="Osoegawa K."/>
            <person name="Shizuya H."/>
            <person name="Choi S."/>
            <person name="Chen Y.J."/>
        </authorList>
    </citation>
    <scope>NUCLEOTIDE SEQUENCE [LARGE SCALE GENOMIC DNA]</scope>
</reference>
<evidence type="ECO:0000313" key="2">
    <source>
        <dbReference type="Ensembl" id="ENSP00000490002.1"/>
    </source>
</evidence>
<dbReference type="EMBL" id="AC108130">
    <property type="status" value="NOT_ANNOTATED_CDS"/>
    <property type="molecule type" value="Genomic_DNA"/>
</dbReference>
<dbReference type="Ensembl" id="ENST00000636340.1">
    <property type="protein sequence ID" value="ENSP00000490002.1"/>
    <property type="gene ID" value="ENSG00000022355.19"/>
</dbReference>
<dbReference type="AlphaFoldDB" id="A0A1B0GU82"/>
<organism evidence="2 3">
    <name type="scientific">Homo sapiens</name>
    <name type="common">Human</name>
    <dbReference type="NCBI Taxonomy" id="9606"/>
    <lineage>
        <taxon>Eukaryota</taxon>
        <taxon>Metazoa</taxon>
        <taxon>Chordata</taxon>
        <taxon>Craniata</taxon>
        <taxon>Vertebrata</taxon>
        <taxon>Euteleostomi</taxon>
        <taxon>Mammalia</taxon>
        <taxon>Eutheria</taxon>
        <taxon>Euarchontoglires</taxon>
        <taxon>Primates</taxon>
        <taxon>Haplorrhini</taxon>
        <taxon>Catarrhini</taxon>
        <taxon>Hominidae</taxon>
        <taxon>Homo</taxon>
    </lineage>
</organism>
<sequence length="70" mass="8042">MRKSPGLSDCLWAWILLLSTLTGRRTSRKSHQNTDLYEVNEGKDVAMDSRHYKMNLKTIPLSSPGFWTDS</sequence>
<dbReference type="Ensembl" id="ENST00000636340.1">
    <property type="protein sequence ID" value="ENSP00000490002.1"/>
    <property type="gene ID" value="ENSG00000022355.18"/>
</dbReference>
<reference evidence="2" key="4">
    <citation type="submission" date="2025-08" db="UniProtKB">
        <authorList>
            <consortium name="Ensembl"/>
        </authorList>
    </citation>
    <scope>IDENTIFICATION</scope>
</reference>
<dbReference type="HGNC" id="HGNC:4075">
    <property type="gene designation" value="GABRA1"/>
</dbReference>
<feature type="signal peptide" evidence="1">
    <location>
        <begin position="1"/>
        <end position="27"/>
    </location>
</feature>
<dbReference type="ExpressionAtlas" id="A0A1B0GU82">
    <property type="expression patterns" value="baseline and differential"/>
</dbReference>
<dbReference type="ChiTaRS" id="GABRA1">
    <property type="organism name" value="human"/>
</dbReference>